<evidence type="ECO:0000313" key="15">
    <source>
        <dbReference type="Ensembl" id="ENSTRUP00000050329.2"/>
    </source>
</evidence>
<dbReference type="GO" id="GO:0016020">
    <property type="term" value="C:membrane"/>
    <property type="evidence" value="ECO:0007669"/>
    <property type="project" value="UniProtKB-SubCell"/>
</dbReference>
<dbReference type="CDD" id="cd03499">
    <property type="entry name" value="SQR_TypeC_SdhC"/>
    <property type="match status" value="1"/>
</dbReference>
<comment type="function">
    <text evidence="12">Membrane-anchoring subunit of succinate dehydrogenase (SDH) that is involved in complex II of the mitochondrial electron transport chain and is responsible for transferring electrons from succinate to ubiquinone (coenzyme Q). SDH also oxidizes malate to the non-canonical enol form of oxaloacetate, enol-oxaloacetate. Enol-oxaloacetate, which is a potent inhibitor of the succinate dehydrogenase activity, is further isomerized into keto-oxaloacetate.</text>
</comment>
<dbReference type="SUPFAM" id="SSF81343">
    <property type="entry name" value="Fumarate reductase respiratory complex transmembrane subunits"/>
    <property type="match status" value="1"/>
</dbReference>
<comment type="subunit">
    <text evidence="3">Component of complex II composed of four subunits: the flavoprotein (FP) SDHA, iron-sulfur protein (IP) SDHB, and a cytochrome b560 composed of SDHC and SDHD.</text>
</comment>
<keyword evidence="5 13" id="KW-0349">Heme</keyword>
<proteinExistence type="predicted"/>
<comment type="cofactor">
    <cofactor evidence="13">
        <name>heme</name>
        <dbReference type="ChEBI" id="CHEBI:30413"/>
    </cofactor>
    <text evidence="13">The heme is bound between the two transmembrane subunits.</text>
</comment>
<dbReference type="PIRSF" id="PIRSF000178">
    <property type="entry name" value="SDH_cyt_b560"/>
    <property type="match status" value="1"/>
</dbReference>
<dbReference type="GO" id="GO:0009055">
    <property type="term" value="F:electron transfer activity"/>
    <property type="evidence" value="ECO:0007669"/>
    <property type="project" value="InterPro"/>
</dbReference>
<organism evidence="15 16">
    <name type="scientific">Takifugu rubripes</name>
    <name type="common">Japanese pufferfish</name>
    <name type="synonym">Fugu rubripes</name>
    <dbReference type="NCBI Taxonomy" id="31033"/>
    <lineage>
        <taxon>Eukaryota</taxon>
        <taxon>Metazoa</taxon>
        <taxon>Chordata</taxon>
        <taxon>Craniata</taxon>
        <taxon>Vertebrata</taxon>
        <taxon>Euteleostomi</taxon>
        <taxon>Actinopterygii</taxon>
        <taxon>Neopterygii</taxon>
        <taxon>Teleostei</taxon>
        <taxon>Neoteleostei</taxon>
        <taxon>Acanthomorphata</taxon>
        <taxon>Eupercaria</taxon>
        <taxon>Tetraodontiformes</taxon>
        <taxon>Tetradontoidea</taxon>
        <taxon>Tetraodontidae</taxon>
        <taxon>Takifugu</taxon>
    </lineage>
</organism>
<evidence type="ECO:0000256" key="13">
    <source>
        <dbReference type="PIRSR" id="PIRSR000178-1"/>
    </source>
</evidence>
<dbReference type="GO" id="GO:0005739">
    <property type="term" value="C:mitochondrion"/>
    <property type="evidence" value="ECO:0007669"/>
    <property type="project" value="GOC"/>
</dbReference>
<keyword evidence="10 14" id="KW-0472">Membrane</keyword>
<dbReference type="Pfam" id="PF01127">
    <property type="entry name" value="Sdh_cyt"/>
    <property type="match status" value="1"/>
</dbReference>
<dbReference type="InterPro" id="IPR000701">
    <property type="entry name" value="SuccDH_FuR_B_TM-su"/>
</dbReference>
<dbReference type="GO" id="GO:0006099">
    <property type="term" value="P:tricarboxylic acid cycle"/>
    <property type="evidence" value="ECO:0007669"/>
    <property type="project" value="InterPro"/>
</dbReference>
<dbReference type="Gene3D" id="1.20.1300.10">
    <property type="entry name" value="Fumarate reductase/succinate dehydrogenase, transmembrane subunit"/>
    <property type="match status" value="1"/>
</dbReference>
<evidence type="ECO:0000256" key="4">
    <source>
        <dbReference type="ARBA" id="ARBA00014631"/>
    </source>
</evidence>
<evidence type="ECO:0000256" key="11">
    <source>
        <dbReference type="ARBA" id="ARBA00045023"/>
    </source>
</evidence>
<dbReference type="STRING" id="31033.ENSTRUP00000050329"/>
<dbReference type="InParanoid" id="A0A3B5K2X7"/>
<evidence type="ECO:0000256" key="10">
    <source>
        <dbReference type="ARBA" id="ARBA00023136"/>
    </source>
</evidence>
<keyword evidence="6 14" id="KW-0812">Transmembrane</keyword>
<comment type="pathway">
    <text evidence="2">Carbohydrate metabolism; tricarboxylic acid cycle.</text>
</comment>
<keyword evidence="7 13" id="KW-0479">Metal-binding</keyword>
<evidence type="ECO:0000256" key="2">
    <source>
        <dbReference type="ARBA" id="ARBA00005163"/>
    </source>
</evidence>
<evidence type="ECO:0000256" key="3">
    <source>
        <dbReference type="ARBA" id="ARBA00011758"/>
    </source>
</evidence>
<dbReference type="GO" id="GO:0046872">
    <property type="term" value="F:metal ion binding"/>
    <property type="evidence" value="ECO:0007669"/>
    <property type="project" value="UniProtKB-KW"/>
</dbReference>
<evidence type="ECO:0000256" key="9">
    <source>
        <dbReference type="ARBA" id="ARBA00023004"/>
    </source>
</evidence>
<evidence type="ECO:0000256" key="14">
    <source>
        <dbReference type="SAM" id="Phobius"/>
    </source>
</evidence>
<dbReference type="AlphaFoldDB" id="A0A3B5K2X7"/>
<evidence type="ECO:0000256" key="12">
    <source>
        <dbReference type="ARBA" id="ARBA00045847"/>
    </source>
</evidence>
<dbReference type="InterPro" id="IPR034804">
    <property type="entry name" value="SQR/QFR_C/D"/>
</dbReference>
<dbReference type="Proteomes" id="UP000005226">
    <property type="component" value="Chromosome 3"/>
</dbReference>
<reference evidence="15" key="2">
    <citation type="submission" date="2025-08" db="UniProtKB">
        <authorList>
            <consortium name="Ensembl"/>
        </authorList>
    </citation>
    <scope>IDENTIFICATION</scope>
</reference>
<dbReference type="PANTHER" id="PTHR10978">
    <property type="entry name" value="SUCCINATE DEHYDROGENASE CYTOCHROME B560 SUBUNIT"/>
    <property type="match status" value="1"/>
</dbReference>
<reference evidence="15 16" key="1">
    <citation type="journal article" date="2011" name="Genome Biol. Evol.">
        <title>Integration of the genetic map and genome assembly of fugu facilitates insights into distinct features of genome evolution in teleosts and mammals.</title>
        <authorList>
            <person name="Kai W."/>
            <person name="Kikuchi K."/>
            <person name="Tohari S."/>
            <person name="Chew A.K."/>
            <person name="Tay A."/>
            <person name="Fujiwara A."/>
            <person name="Hosoya S."/>
            <person name="Suetake H."/>
            <person name="Naruse K."/>
            <person name="Brenner S."/>
            <person name="Suzuki Y."/>
            <person name="Venkatesh B."/>
        </authorList>
    </citation>
    <scope>NUCLEOTIDE SEQUENCE [LARGE SCALE GENOMIC DNA]</scope>
</reference>
<keyword evidence="9 13" id="KW-0408">Iron</keyword>
<dbReference type="GeneTree" id="ENSGT00390000000566"/>
<comment type="subcellular location">
    <subcellularLocation>
        <location evidence="1">Membrane</location>
    </subcellularLocation>
</comment>
<protein>
    <recommendedName>
        <fullName evidence="4">Succinate dehydrogenase cytochrome b560 subunit, mitochondrial</fullName>
    </recommendedName>
    <alternativeName>
        <fullName evidence="11">Malate dehydrogenase [quinone] cytochrome b560 subunit</fullName>
    </alternativeName>
</protein>
<evidence type="ECO:0000256" key="8">
    <source>
        <dbReference type="ARBA" id="ARBA00022989"/>
    </source>
</evidence>
<dbReference type="OMA" id="VSYHTAN"/>
<dbReference type="PANTHER" id="PTHR10978:SF5">
    <property type="entry name" value="SUCCINATE DEHYDROGENASE CYTOCHROME B560 SUBUNIT, MITOCHONDRIAL"/>
    <property type="match status" value="1"/>
</dbReference>
<evidence type="ECO:0000256" key="6">
    <source>
        <dbReference type="ARBA" id="ARBA00022692"/>
    </source>
</evidence>
<dbReference type="InterPro" id="IPR014314">
    <property type="entry name" value="Succ_DH_cytb556"/>
</dbReference>
<dbReference type="GO" id="GO:0006121">
    <property type="term" value="P:mitochondrial electron transport, succinate to ubiquinone"/>
    <property type="evidence" value="ECO:0007669"/>
    <property type="project" value="TreeGrafter"/>
</dbReference>
<dbReference type="Ensembl" id="ENSTRUT00000050303.2">
    <property type="protein sequence ID" value="ENSTRUP00000050329.2"/>
    <property type="gene ID" value="ENSTRUG00000023988.2"/>
</dbReference>
<evidence type="ECO:0000256" key="1">
    <source>
        <dbReference type="ARBA" id="ARBA00004370"/>
    </source>
</evidence>
<reference evidence="15" key="3">
    <citation type="submission" date="2025-09" db="UniProtKB">
        <authorList>
            <consortium name="Ensembl"/>
        </authorList>
    </citation>
    <scope>IDENTIFICATION</scope>
</reference>
<keyword evidence="8 14" id="KW-1133">Transmembrane helix</keyword>
<sequence>MIYAINKYIVCFCWSLPMMMSITHRVIGVGLTLILPGNYPNYLDSIHSLSIGPFLIGMAKFCIVFPTSYHTYNGIQHLWWDIGKGFQIPEVYCTGYIVIGLSIVTSAALMFVCVCLSL</sequence>
<feature type="transmembrane region" description="Helical" evidence="14">
    <location>
        <begin position="96"/>
        <end position="116"/>
    </location>
</feature>
<evidence type="ECO:0000256" key="5">
    <source>
        <dbReference type="ARBA" id="ARBA00022617"/>
    </source>
</evidence>
<keyword evidence="16" id="KW-1185">Reference proteome</keyword>
<evidence type="ECO:0000313" key="16">
    <source>
        <dbReference type="Proteomes" id="UP000005226"/>
    </source>
</evidence>
<name>A0A3B5K2X7_TAKRU</name>
<accession>A0A3B5K2X7</accession>
<evidence type="ECO:0000256" key="7">
    <source>
        <dbReference type="ARBA" id="ARBA00022723"/>
    </source>
</evidence>
<feature type="binding site" description="axial binding residue" evidence="13">
    <location>
        <position position="70"/>
    </location>
    <ligand>
        <name>heme</name>
        <dbReference type="ChEBI" id="CHEBI:30413"/>
        <note>ligand shared with second transmembrane subunit</note>
    </ligand>
    <ligandPart>
        <name>Fe</name>
        <dbReference type="ChEBI" id="CHEBI:18248"/>
    </ligandPart>
</feature>
<feature type="transmembrane region" description="Helical" evidence="14">
    <location>
        <begin position="12"/>
        <end position="35"/>
    </location>
</feature>